<comment type="caution">
    <text evidence="8">The sequence shown here is derived from an EMBL/GenBank/DDBJ whole genome shotgun (WGS) entry which is preliminary data.</text>
</comment>
<proteinExistence type="predicted"/>
<evidence type="ECO:0000313" key="9">
    <source>
        <dbReference type="Proteomes" id="UP000678281"/>
    </source>
</evidence>
<dbReference type="GO" id="GO:0005886">
    <property type="term" value="C:plasma membrane"/>
    <property type="evidence" value="ECO:0007669"/>
    <property type="project" value="InterPro"/>
</dbReference>
<evidence type="ECO:0000256" key="1">
    <source>
        <dbReference type="ARBA" id="ARBA00004167"/>
    </source>
</evidence>
<keyword evidence="5" id="KW-0472">Membrane</keyword>
<evidence type="ECO:0000256" key="3">
    <source>
        <dbReference type="ARBA" id="ARBA00022989"/>
    </source>
</evidence>
<feature type="signal peptide" evidence="6">
    <location>
        <begin position="1"/>
        <end position="22"/>
    </location>
</feature>
<organism evidence="8 9">
    <name type="scientific">Devosia litorisediminis</name>
    <dbReference type="NCBI Taxonomy" id="2829817"/>
    <lineage>
        <taxon>Bacteria</taxon>
        <taxon>Pseudomonadati</taxon>
        <taxon>Pseudomonadota</taxon>
        <taxon>Alphaproteobacteria</taxon>
        <taxon>Hyphomicrobiales</taxon>
        <taxon>Devosiaceae</taxon>
        <taxon>Devosia</taxon>
    </lineage>
</organism>
<name>A0A942E7N9_9HYPH</name>
<accession>A0A942E7N9</accession>
<dbReference type="Pfam" id="PF04357">
    <property type="entry name" value="TamB"/>
    <property type="match status" value="1"/>
</dbReference>
<reference evidence="8" key="1">
    <citation type="submission" date="2021-04" db="EMBL/GenBank/DDBJ databases">
        <title>Devosia litorisediminis sp. nov., isolated from a sand dune.</title>
        <authorList>
            <person name="Park S."/>
            <person name="Yoon J.-H."/>
        </authorList>
    </citation>
    <scope>NUCLEOTIDE SEQUENCE</scope>
    <source>
        <strain evidence="8">BSSL-BM10</strain>
    </source>
</reference>
<dbReference type="EMBL" id="JAGXTP010000001">
    <property type="protein sequence ID" value="MBS3847334.1"/>
    <property type="molecule type" value="Genomic_DNA"/>
</dbReference>
<evidence type="ECO:0000256" key="6">
    <source>
        <dbReference type="SAM" id="SignalP"/>
    </source>
</evidence>
<feature type="chain" id="PRO_5037301049" evidence="6">
    <location>
        <begin position="23"/>
        <end position="1441"/>
    </location>
</feature>
<feature type="domain" description="Translocation and assembly module TamB C-terminal" evidence="7">
    <location>
        <begin position="1090"/>
        <end position="1441"/>
    </location>
</feature>
<dbReference type="PANTHER" id="PTHR36985">
    <property type="entry name" value="TRANSLOCATION AND ASSEMBLY MODULE SUBUNIT TAMB"/>
    <property type="match status" value="1"/>
</dbReference>
<evidence type="ECO:0000256" key="2">
    <source>
        <dbReference type="ARBA" id="ARBA00022692"/>
    </source>
</evidence>
<keyword evidence="2" id="KW-0812">Transmembrane</keyword>
<evidence type="ECO:0000256" key="4">
    <source>
        <dbReference type="ARBA" id="ARBA00023052"/>
    </source>
</evidence>
<evidence type="ECO:0000256" key="5">
    <source>
        <dbReference type="ARBA" id="ARBA00023136"/>
    </source>
</evidence>
<dbReference type="PANTHER" id="PTHR36985:SF1">
    <property type="entry name" value="TRANSLOCATION AND ASSEMBLY MODULE SUBUNIT TAMB"/>
    <property type="match status" value="1"/>
</dbReference>
<dbReference type="Proteomes" id="UP000678281">
    <property type="component" value="Unassembled WGS sequence"/>
</dbReference>
<dbReference type="PROSITE" id="PS00187">
    <property type="entry name" value="TPP_ENZYMES"/>
    <property type="match status" value="1"/>
</dbReference>
<dbReference type="RefSeq" id="WP_212656965.1">
    <property type="nucleotide sequence ID" value="NZ_JAGXTP010000001.1"/>
</dbReference>
<protein>
    <submittedName>
        <fullName evidence="8">Translocation/assembly module TamB domain-containing protein</fullName>
    </submittedName>
</protein>
<dbReference type="InterPro" id="IPR000399">
    <property type="entry name" value="TPP-bd_CS"/>
</dbReference>
<keyword evidence="9" id="KW-1185">Reference proteome</keyword>
<gene>
    <name evidence="8" type="ORF">KD146_01370</name>
</gene>
<dbReference type="InterPro" id="IPR007452">
    <property type="entry name" value="TamB_C"/>
</dbReference>
<dbReference type="GO" id="GO:0009306">
    <property type="term" value="P:protein secretion"/>
    <property type="evidence" value="ECO:0007669"/>
    <property type="project" value="InterPro"/>
</dbReference>
<sequence length="1441" mass="146211">MRRFLIALLVLVGLGVPAALVAQDVLNMDNDAQKDWLTSFVQDQLSTPERQIRLSNIDGVLGSDVSVREITISDADGVWLRVNNAQLNWNQAALFLGRLEVRSLTADSIDYLRNAVASDQVDLPPAEEGGFTVPEFPVAIQLEQLSVPQVSFGESVFGLGSQVSLEGAFSLDGGNLNTSLDIVRLDGPGGTLNLDLAYAQGDSNLDLGLSLVEPEDGVIANLLNIEGRPAVTLTLNGKGPVGDLRTELELQANGQTALSGVATVRQQAEGFGVDADLRGPLSNLMAQAYQPFFGAETALSANALVRNDGGLSISGLRVSGGQLQLEASAETTTDSFLRELTLNAMISDPAGSAVTLPVAGASTKVRSAQLTVDYGGAVGNGAPQEWRANLNVSGFSQPGLTADTLALAVDGVATALDDPTARMVTFNGDGSLSGIAADAAIEAALGDEIGIGIAGLYKAGEPVQLAQLRVVGKALTAALSGQLDGLNFTGDIGLETASIAPFSGLADRDLSGGLTLAAKGTVKPLTGGFDLTLDGTGRDLAIGDEIADDLLAGTVKLSGRVARSKAGLTADNFRIANTQVQLLADGTYSSVLADFAFNLDLSDLSLLSDQASGALSVVGTAKGMDDVIDLDLNASVPAGQLADRALREGALRFAGQYRGEVLSGKISGAAALDGYRTTLAADVNVAPAEQSLANIDFQAAGTRISGGLTRTELTGLINGGLSVVSPDVSVAAALALLDASGSVNAEITLTPVKAKQSASIRGDVRALSVNDIRVGAADINASIADLFGVPVINGAINGSNIAAAGVDIDTLSARANQTGETTAFDAQAALATGTDVDLAGSLTPVDGGYRLALDRAQLQQGTLSAALAQPTVLEVAGSDVRLDAVRFNVGSGSITASGSAGEVIDIALDINALPLSVANAVAPELGLSGTLSGQAQISGSGSDPQVRFTTQAQGIGAAAINDFGIAPLSLTANGSFANGSVSLASLTANGAGGLTISGSGTVPLSGNGLNVSVTGSAPLVLANRFVADRGGQLSGVVNLNAQVTGSLDNPQFGGRVSTSGAGYIDPELNFRMQGITGSASLNGDRLVIEQLSTNLARGGSVSASGSVGLSGGFPADIRVALNSVRYADGNLFVATVGGNLTLTGNLTGSSLLAGDVRVEEANITVPENFGSGADLINVEHVRAPAAVERTLARARIDETSGAPIPQTRSPGMLLDIKISAPNQIFIRGRGLDAEVGGSVRVTGPIGNIQPVGAFSLNRGRLAILGQRVTFESGQVTLVGDLDPMLNLIAVTEGEGITVYVTVSGRASNIDVSFSSSPALPQDEVLSRLIFKRSMSELSPLQLAKLAAAAAELVGGGGNGLVDSLRGAAGLDDLDIVTDADGNVAVQAGTYLQDNVYLGVQAGAGGQSKVTINLDVTSDLKVTGSASQDGNSSVGVYYEKDY</sequence>
<keyword evidence="3" id="KW-1133">Transmembrane helix</keyword>
<keyword evidence="4" id="KW-0786">Thiamine pyrophosphate</keyword>
<dbReference type="GO" id="GO:0030976">
    <property type="term" value="F:thiamine pyrophosphate binding"/>
    <property type="evidence" value="ECO:0007669"/>
    <property type="project" value="InterPro"/>
</dbReference>
<comment type="subcellular location">
    <subcellularLocation>
        <location evidence="1">Membrane</location>
        <topology evidence="1">Single-pass membrane protein</topology>
    </subcellularLocation>
</comment>
<evidence type="ECO:0000259" key="7">
    <source>
        <dbReference type="Pfam" id="PF04357"/>
    </source>
</evidence>
<dbReference type="GO" id="GO:0000287">
    <property type="term" value="F:magnesium ion binding"/>
    <property type="evidence" value="ECO:0007669"/>
    <property type="project" value="InterPro"/>
</dbReference>
<evidence type="ECO:0000313" key="8">
    <source>
        <dbReference type="EMBL" id="MBS3847334.1"/>
    </source>
</evidence>
<keyword evidence="6" id="KW-0732">Signal</keyword>